<name>A0A4U3KZ21_9BACT</name>
<dbReference type="InterPro" id="IPR041662">
    <property type="entry name" value="SusD-like_2"/>
</dbReference>
<keyword evidence="1" id="KW-0732">Signal</keyword>
<keyword evidence="2" id="KW-0449">Lipoprotein</keyword>
<dbReference type="OrthoDB" id="9766256at2"/>
<sequence length="549" mass="61397">MKSFLIKTFVLLAIIAVASCSKDALRNDDILRQLDATESVNDPFLLSSIIKNTTLFYQERGYENSKLPGAVQYMERNFQGGDNYYDGFKTPADDLYAAMDILKLVDGAIGLADKRGSLSHKGIFTIFRVLLFSFITDFYGDIYYSEALKGREGILYPKYDKQQDIYTGLLNELDQANTWIAQGTEEISSSYDLMFGGQKIQWQKFANSLKLRLLMRASNKLADAGTQMQAILNNPATPVFTEAGDNASISYIGTNADNSWNGGTLNWEGNEEFDKRRPAKTLVDKLTEYNDPRLQVWIAPVEQPWTSDPAQNGVSLAITDPNGFSYTSTWEYIDRSNPAIAAQASNILDSNKLYVGFIAGMPGDYKNGNGHYNTQDGGVVGNFKVSKFSQLFRQNSHPLLKAMIMNSDEVQFILAEAAAKGMITGDADAYYRKGITYSMQRWGIADTEITTYLAQPSVTLPADEAGKLAKIADQKWLALFLVTTETYLDIRRTQLPYIFKNGNLSTFEFPLRYRYPGNELGQNKDAYDAGVADLVPAVDDEHSKMWLLQ</sequence>
<keyword evidence="3" id="KW-1185">Reference proteome</keyword>
<evidence type="ECO:0000256" key="1">
    <source>
        <dbReference type="SAM" id="SignalP"/>
    </source>
</evidence>
<feature type="signal peptide" evidence="1">
    <location>
        <begin position="1"/>
        <end position="18"/>
    </location>
</feature>
<dbReference type="InterPro" id="IPR011990">
    <property type="entry name" value="TPR-like_helical_dom_sf"/>
</dbReference>
<dbReference type="AlphaFoldDB" id="A0A4U3KZ21"/>
<dbReference type="Proteomes" id="UP000305848">
    <property type="component" value="Unassembled WGS sequence"/>
</dbReference>
<dbReference type="PROSITE" id="PS51257">
    <property type="entry name" value="PROKAR_LIPOPROTEIN"/>
    <property type="match status" value="1"/>
</dbReference>
<evidence type="ECO:0000313" key="3">
    <source>
        <dbReference type="Proteomes" id="UP000305848"/>
    </source>
</evidence>
<reference evidence="2 3" key="1">
    <citation type="submission" date="2019-05" db="EMBL/GenBank/DDBJ databases">
        <title>Panacibacter sp. strain 17mud1-8 Genome sequencing and assembly.</title>
        <authorList>
            <person name="Chhetri G."/>
        </authorList>
    </citation>
    <scope>NUCLEOTIDE SEQUENCE [LARGE SCALE GENOMIC DNA]</scope>
    <source>
        <strain evidence="2 3">17mud1-8</strain>
    </source>
</reference>
<evidence type="ECO:0000313" key="2">
    <source>
        <dbReference type="EMBL" id="TKK66377.1"/>
    </source>
</evidence>
<dbReference type="RefSeq" id="WP_137263109.1">
    <property type="nucleotide sequence ID" value="NZ_SZQL01000015.1"/>
</dbReference>
<dbReference type="EMBL" id="SZQL01000015">
    <property type="protein sequence ID" value="TKK66377.1"/>
    <property type="molecule type" value="Genomic_DNA"/>
</dbReference>
<comment type="caution">
    <text evidence="2">The sequence shown here is derived from an EMBL/GenBank/DDBJ whole genome shotgun (WGS) entry which is preliminary data.</text>
</comment>
<dbReference type="SUPFAM" id="SSF48452">
    <property type="entry name" value="TPR-like"/>
    <property type="match status" value="1"/>
</dbReference>
<accession>A0A4U3KZ21</accession>
<organism evidence="2 3">
    <name type="scientific">Ilyomonas limi</name>
    <dbReference type="NCBI Taxonomy" id="2575867"/>
    <lineage>
        <taxon>Bacteria</taxon>
        <taxon>Pseudomonadati</taxon>
        <taxon>Bacteroidota</taxon>
        <taxon>Chitinophagia</taxon>
        <taxon>Chitinophagales</taxon>
        <taxon>Chitinophagaceae</taxon>
        <taxon>Ilyomonas</taxon>
    </lineage>
</organism>
<protein>
    <submittedName>
        <fullName evidence="2">SusD/RagB family nutrient-binding outer membrane lipoprotein</fullName>
    </submittedName>
</protein>
<dbReference type="Gene3D" id="1.25.40.390">
    <property type="match status" value="2"/>
</dbReference>
<dbReference type="Pfam" id="PF12771">
    <property type="entry name" value="SusD-like_2"/>
    <property type="match status" value="2"/>
</dbReference>
<feature type="chain" id="PRO_5020507543" evidence="1">
    <location>
        <begin position="19"/>
        <end position="549"/>
    </location>
</feature>
<proteinExistence type="predicted"/>
<gene>
    <name evidence="2" type="ORF">FC093_17520</name>
</gene>